<reference evidence="1 2" key="1">
    <citation type="submission" date="2020-04" db="EMBL/GenBank/DDBJ databases">
        <authorList>
            <person name="Liu S."/>
        </authorList>
    </citation>
    <scope>NUCLEOTIDE SEQUENCE [LARGE SCALE GENOMIC DNA]</scope>
    <source>
        <strain evidence="1 2">CGMCC 1.15091</strain>
    </source>
</reference>
<comment type="caution">
    <text evidence="1">The sequence shown here is derived from an EMBL/GenBank/DDBJ whole genome shotgun (WGS) entry which is preliminary data.</text>
</comment>
<protein>
    <submittedName>
        <fullName evidence="1">Plasmid mobilization relaxosome protein MobC</fullName>
    </submittedName>
</protein>
<dbReference type="Proteomes" id="UP000523795">
    <property type="component" value="Unassembled WGS sequence"/>
</dbReference>
<evidence type="ECO:0000313" key="1">
    <source>
        <dbReference type="EMBL" id="NKX51408.1"/>
    </source>
</evidence>
<keyword evidence="2" id="KW-1185">Reference proteome</keyword>
<gene>
    <name evidence="1" type="ORF">HER39_12685</name>
</gene>
<name>A0ABX1JQX0_9MICC</name>
<accession>A0ABX1JQX0</accession>
<organism evidence="1 2">
    <name type="scientific">Arthrobacter deserti</name>
    <dbReference type="NCBI Taxonomy" id="1742687"/>
    <lineage>
        <taxon>Bacteria</taxon>
        <taxon>Bacillati</taxon>
        <taxon>Actinomycetota</taxon>
        <taxon>Actinomycetes</taxon>
        <taxon>Micrococcales</taxon>
        <taxon>Micrococcaceae</taxon>
        <taxon>Arthrobacter</taxon>
    </lineage>
</organism>
<proteinExistence type="predicted"/>
<evidence type="ECO:0000313" key="2">
    <source>
        <dbReference type="Proteomes" id="UP000523795"/>
    </source>
</evidence>
<sequence length="118" mass="12439">MAGGRVHRHEVKVSPEEEARLTALAERHRITVPRLLVEAALSEGGAGAVPAARRELFMELAALQRLVGTVAVTVDGLARHAATTGQVRAEAAEALARARDVIVRIDRFLAGMAGRGSG</sequence>
<dbReference type="EMBL" id="JAAZSR010000223">
    <property type="protein sequence ID" value="NKX51408.1"/>
    <property type="molecule type" value="Genomic_DNA"/>
</dbReference>